<proteinExistence type="predicted"/>
<reference evidence="2" key="2">
    <citation type="submission" date="2018-10" db="UniProtKB">
        <authorList>
            <consortium name="EnsemblPlants"/>
        </authorList>
    </citation>
    <scope>IDENTIFICATION</scope>
</reference>
<dbReference type="Gramene" id="TraesCS3A03G0589200.1">
    <property type="protein sequence ID" value="TraesCS3A03G0589200.1.CDS"/>
    <property type="gene ID" value="TraesCS3A03G0589200"/>
</dbReference>
<dbReference type="Gramene" id="TraesJUL3A03G01429400.1">
    <property type="protein sequence ID" value="TraesJUL3A03G01429400.1"/>
    <property type="gene ID" value="TraesJUL3A03G01429400"/>
</dbReference>
<keyword evidence="3" id="KW-1185">Reference proteome</keyword>
<dbReference type="Gramene" id="TraesCS3A02G227600.1">
    <property type="protein sequence ID" value="TraesCS3A02G227600.1"/>
    <property type="gene ID" value="TraesCS3A02G227600"/>
</dbReference>
<reference evidence="2" key="1">
    <citation type="submission" date="2018-08" db="EMBL/GenBank/DDBJ databases">
        <authorList>
            <person name="Rossello M."/>
        </authorList>
    </citation>
    <scope>NUCLEOTIDE SEQUENCE [LARGE SCALE GENOMIC DNA]</scope>
    <source>
        <strain evidence="2">cv. Chinese Spring</strain>
    </source>
</reference>
<evidence type="ECO:0000256" key="1">
    <source>
        <dbReference type="SAM" id="MobiDB-lite"/>
    </source>
</evidence>
<dbReference type="Gramene" id="TraesNOR3A03G01437820.1">
    <property type="protein sequence ID" value="TraesNOR3A03G01437820.1"/>
    <property type="gene ID" value="TraesNOR3A03G01437820"/>
</dbReference>
<name>A0A3B6EG41_WHEAT</name>
<dbReference type="AlphaFoldDB" id="A0A3B6EG41"/>
<dbReference type="PaxDb" id="4565-Traes_3AL_21FD8DEF8.4"/>
<dbReference type="EnsemblPlants" id="TraesCS3A02G227600.1">
    <property type="protein sequence ID" value="TraesCS3A02G227600.1"/>
    <property type="gene ID" value="TraesCS3A02G227600"/>
</dbReference>
<dbReference type="Gramene" id="TraesCAD_scaffold_036334_01G000200.1">
    <property type="protein sequence ID" value="TraesCAD_scaffold_036334_01G000200.1"/>
    <property type="gene ID" value="TraesCAD_scaffold_036334_01G000200"/>
</dbReference>
<dbReference type="Gramene" id="TraesLAC3A03G01361190.1">
    <property type="protein sequence ID" value="TraesLAC3A03G01361190.1"/>
    <property type="gene ID" value="TraesLAC3A03G01361190"/>
</dbReference>
<feature type="region of interest" description="Disordered" evidence="1">
    <location>
        <begin position="1"/>
        <end position="53"/>
    </location>
</feature>
<evidence type="ECO:0000313" key="3">
    <source>
        <dbReference type="Proteomes" id="UP000019116"/>
    </source>
</evidence>
<dbReference type="Gramene" id="TraesSYM3A03G01439190.1">
    <property type="protein sequence ID" value="TraesSYM3A03G01439190.1"/>
    <property type="gene ID" value="TraesSYM3A03G01439190"/>
</dbReference>
<sequence length="136" mass="14712">MHRISGGRISGDQRRISARAAAKGWSGGGEGMKSGGGRMRAQTRSSVSRSRARDLAHGCEGRLGAWGRMWDSALRVFLGSSRLSGRWEQVPKKPGEVGRKLNPECDLPTEILGVEIALSFPITSVVLLLSLNPHYT</sequence>
<protein>
    <submittedName>
        <fullName evidence="2">Uncharacterized protein</fullName>
    </submittedName>
</protein>
<evidence type="ECO:0000313" key="2">
    <source>
        <dbReference type="EnsemblPlants" id="TraesCS3A02G227600.1"/>
    </source>
</evidence>
<accession>A0A3B6EG41</accession>
<dbReference type="Gramene" id="TraesLDM3A03G01417840.1">
    <property type="protein sequence ID" value="TraesLDM3A03G01417840.1"/>
    <property type="gene ID" value="TraesLDM3A03G01417840"/>
</dbReference>
<dbReference type="Gramene" id="TraesMAC3A03G01414930.1">
    <property type="protein sequence ID" value="TraesMAC3A03G01414930.1"/>
    <property type="gene ID" value="TraesMAC3A03G01414930"/>
</dbReference>
<dbReference type="Gramene" id="TraesWEE_scaffold_038746_01G000100.1">
    <property type="protein sequence ID" value="TraesWEE_scaffold_038746_01G000100.1"/>
    <property type="gene ID" value="TraesWEE_scaffold_038746_01G000100"/>
</dbReference>
<organism evidence="2">
    <name type="scientific">Triticum aestivum</name>
    <name type="common">Wheat</name>
    <dbReference type="NCBI Taxonomy" id="4565"/>
    <lineage>
        <taxon>Eukaryota</taxon>
        <taxon>Viridiplantae</taxon>
        <taxon>Streptophyta</taxon>
        <taxon>Embryophyta</taxon>
        <taxon>Tracheophyta</taxon>
        <taxon>Spermatophyta</taxon>
        <taxon>Magnoliopsida</taxon>
        <taxon>Liliopsida</taxon>
        <taxon>Poales</taxon>
        <taxon>Poaceae</taxon>
        <taxon>BOP clade</taxon>
        <taxon>Pooideae</taxon>
        <taxon>Triticodae</taxon>
        <taxon>Triticeae</taxon>
        <taxon>Triticinae</taxon>
        <taxon>Triticum</taxon>
    </lineage>
</organism>
<dbReference type="Gramene" id="TraesJAG3A03G01426220.1">
    <property type="protein sequence ID" value="TraesJAG3A03G01426220.1"/>
    <property type="gene ID" value="TraesJAG3A03G01426220"/>
</dbReference>
<dbReference type="Gramene" id="TraesARI3A03G01437990.1">
    <property type="protein sequence ID" value="TraesARI3A03G01437990.1"/>
    <property type="gene ID" value="TraesARI3A03G01437990"/>
</dbReference>
<dbReference type="Proteomes" id="UP000019116">
    <property type="component" value="Chromosome 3A"/>
</dbReference>
<feature type="compositionally biased region" description="Gly residues" evidence="1">
    <location>
        <begin position="25"/>
        <end position="38"/>
    </location>
</feature>
<dbReference type="Gramene" id="TraesSTA3A03G01408670.1">
    <property type="protein sequence ID" value="TraesSTA3A03G01408670.1"/>
    <property type="gene ID" value="TraesSTA3A03G01408670"/>
</dbReference>
<dbReference type="Gramene" id="TraesCLE_scaffold_012901_01G000100.1">
    <property type="protein sequence ID" value="TraesCLE_scaffold_012901_01G000100.1"/>
    <property type="gene ID" value="TraesCLE_scaffold_012901_01G000100"/>
</dbReference>